<gene>
    <name evidence="2" type="ORF">pdam_00012565</name>
</gene>
<accession>A0A3M6TU08</accession>
<reference evidence="2 3" key="1">
    <citation type="journal article" date="2018" name="Sci. Rep.">
        <title>Comparative analysis of the Pocillopora damicornis genome highlights role of immune system in coral evolution.</title>
        <authorList>
            <person name="Cunning R."/>
            <person name="Bay R.A."/>
            <person name="Gillette P."/>
            <person name="Baker A.C."/>
            <person name="Traylor-Knowles N."/>
        </authorList>
    </citation>
    <scope>NUCLEOTIDE SEQUENCE [LARGE SCALE GENOMIC DNA]</scope>
    <source>
        <strain evidence="2">RSMAS</strain>
        <tissue evidence="2">Whole animal</tissue>
    </source>
</reference>
<evidence type="ECO:0000256" key="1">
    <source>
        <dbReference type="SAM" id="MobiDB-lite"/>
    </source>
</evidence>
<dbReference type="OrthoDB" id="5980244at2759"/>
<comment type="caution">
    <text evidence="2">The sequence shown here is derived from an EMBL/GenBank/DDBJ whole genome shotgun (WGS) entry which is preliminary data.</text>
</comment>
<keyword evidence="3" id="KW-1185">Reference proteome</keyword>
<sequence>MVSAVWSLGWADTSNPVFTQVSSKTRRLQRQASFSGVASKLMDARSETSRKLSRQISRMARAQEEKERQKMREKEEAAEEEKKKKEQEFDRSTITRKLSIFGSYRRMSFNQKGKLSEEVSD</sequence>
<evidence type="ECO:0000313" key="3">
    <source>
        <dbReference type="Proteomes" id="UP000275408"/>
    </source>
</evidence>
<feature type="compositionally biased region" description="Basic and acidic residues" evidence="1">
    <location>
        <begin position="61"/>
        <end position="90"/>
    </location>
</feature>
<dbReference type="EMBL" id="RCHS01002931">
    <property type="protein sequence ID" value="RMX44893.1"/>
    <property type="molecule type" value="Genomic_DNA"/>
</dbReference>
<evidence type="ECO:0000313" key="2">
    <source>
        <dbReference type="EMBL" id="RMX44893.1"/>
    </source>
</evidence>
<dbReference type="Proteomes" id="UP000275408">
    <property type="component" value="Unassembled WGS sequence"/>
</dbReference>
<feature type="region of interest" description="Disordered" evidence="1">
    <location>
        <begin position="36"/>
        <end position="90"/>
    </location>
</feature>
<dbReference type="AlphaFoldDB" id="A0A3M6TU08"/>
<protein>
    <submittedName>
        <fullName evidence="2">Uncharacterized protein</fullName>
    </submittedName>
</protein>
<proteinExistence type="predicted"/>
<name>A0A3M6TU08_POCDA</name>
<organism evidence="2 3">
    <name type="scientific">Pocillopora damicornis</name>
    <name type="common">Cauliflower coral</name>
    <name type="synonym">Millepora damicornis</name>
    <dbReference type="NCBI Taxonomy" id="46731"/>
    <lineage>
        <taxon>Eukaryota</taxon>
        <taxon>Metazoa</taxon>
        <taxon>Cnidaria</taxon>
        <taxon>Anthozoa</taxon>
        <taxon>Hexacorallia</taxon>
        <taxon>Scleractinia</taxon>
        <taxon>Astrocoeniina</taxon>
        <taxon>Pocilloporidae</taxon>
        <taxon>Pocillopora</taxon>
    </lineage>
</organism>